<protein>
    <submittedName>
        <fullName evidence="1">Uncharacterized protein</fullName>
    </submittedName>
</protein>
<gene>
    <name evidence="1" type="ORF">N3K66_007112</name>
</gene>
<evidence type="ECO:0000313" key="2">
    <source>
        <dbReference type="Proteomes" id="UP001163324"/>
    </source>
</evidence>
<accession>A0ACC0UXA7</accession>
<dbReference type="Proteomes" id="UP001163324">
    <property type="component" value="Chromosome 6"/>
</dbReference>
<reference evidence="1" key="1">
    <citation type="submission" date="2022-10" db="EMBL/GenBank/DDBJ databases">
        <title>Complete Genome of Trichothecium roseum strain YXFP-22015, a Plant Pathogen Isolated from Citrus.</title>
        <authorList>
            <person name="Wang Y."/>
            <person name="Zhu L."/>
        </authorList>
    </citation>
    <scope>NUCLEOTIDE SEQUENCE</scope>
    <source>
        <strain evidence="1">YXFP-22015</strain>
    </source>
</reference>
<organism evidence="1 2">
    <name type="scientific">Trichothecium roseum</name>
    <dbReference type="NCBI Taxonomy" id="47278"/>
    <lineage>
        <taxon>Eukaryota</taxon>
        <taxon>Fungi</taxon>
        <taxon>Dikarya</taxon>
        <taxon>Ascomycota</taxon>
        <taxon>Pezizomycotina</taxon>
        <taxon>Sordariomycetes</taxon>
        <taxon>Hypocreomycetidae</taxon>
        <taxon>Hypocreales</taxon>
        <taxon>Hypocreales incertae sedis</taxon>
        <taxon>Trichothecium</taxon>
    </lineage>
</organism>
<sequence>MKAIQVIPPGKTLGVLTDLPVPALRDGYCLVKVSAVALNPTDWKHVDYGAADPGSTVGCEYAGVVVAVGRGGAAGFREGDRIAGLVRGSDRTNHENGAFAEYLVAKAALQFRIPDSMSDEQAATLGVSLATVGQGLYKSLKLPLPKLPTSPPPPSSAAAAAEPEKTYLFIHAASTSVGLYATQCARASGLTVITTSSPRHHALLSRLGASLTLDRHAPEHETARRIAAYTDGNLLHAWDCTGTGASLCAASLSRSTSSSSSSPLYGVINPGVETEHLTSINPAIQGPPRFTLAYDVFGEPYVFRGVGIEPAEDEFAHASMFTALCQSLLEEGVVVPIEPDVNRGGSGLEGVLVGLDELRAGRVSGTKLVYTL</sequence>
<dbReference type="EMBL" id="CM047945">
    <property type="protein sequence ID" value="KAI9898752.1"/>
    <property type="molecule type" value="Genomic_DNA"/>
</dbReference>
<evidence type="ECO:0000313" key="1">
    <source>
        <dbReference type="EMBL" id="KAI9898752.1"/>
    </source>
</evidence>
<proteinExistence type="predicted"/>
<comment type="caution">
    <text evidence="1">The sequence shown here is derived from an EMBL/GenBank/DDBJ whole genome shotgun (WGS) entry which is preliminary data.</text>
</comment>
<keyword evidence="2" id="KW-1185">Reference proteome</keyword>
<name>A0ACC0UXA7_9HYPO</name>